<dbReference type="GO" id="GO:0070006">
    <property type="term" value="F:metalloaminopeptidase activity"/>
    <property type="evidence" value="ECO:0007669"/>
    <property type="project" value="InterPro"/>
</dbReference>
<dbReference type="PRINTS" id="PR00481">
    <property type="entry name" value="LAMNOPPTDASE"/>
</dbReference>
<dbReference type="PANTHER" id="PTHR11963:SF48">
    <property type="entry name" value="DIPEPTIDASE B, ISOFORM A"/>
    <property type="match status" value="1"/>
</dbReference>
<sequence length="546" mass="57108">MLQYKHAMMPSLCFWRPFFHQFSISKEASTSPMVKYVADLHALPAYAAALPKVVVIGTKETPATALAQQILTRLNNGTAVDTTLLEHAVAQLSAGLDSAASTHLYVSLGARGVASVVVAQLPTFVSRYNTLSRPHAISALVRSNVPDNKDVIVAFTLPEHATTTVSAGVAVAKGISTAYNHKSGGTQSGVITDGVSTSVALDQVVVVFDHTVDASTVSFLNATATGIHLTQRLVDSPPNQLNTDTFVAEAKAVAARVHAEITVIQGEDLNAQGFGGIYGVGKAAANPPALVVLSHYPSSSSKSDKSFALVGKGIVYDTGGLSLKTSAFMVGMKHDMGGAAGLLGAFEAAVLAGTSSRPLHVVLCLAKNAVGPLATHPDDIHTLYSGKTVEINNTDAEGRLVLGDGVAYAAKHLNPHVILDMATLTGAQGIATGAKHAAVVSNSAKLEAWVVSSGRASGDFVHAMPYVPEFFRQEFKSKIADMKNIPATRMNAQVSCAGQFIANHLGLEFEQTGLWGHVDMAFPVVDQERGTGFGVALVQSLLQLIV</sequence>
<dbReference type="VEuPathDB" id="FungiDB:H257_09957"/>
<dbReference type="CDD" id="cd00433">
    <property type="entry name" value="Peptidase_M17"/>
    <property type="match status" value="1"/>
</dbReference>
<dbReference type="GO" id="GO:0006508">
    <property type="term" value="P:proteolysis"/>
    <property type="evidence" value="ECO:0007669"/>
    <property type="project" value="UniProtKB-KW"/>
</dbReference>
<evidence type="ECO:0000256" key="4">
    <source>
        <dbReference type="ARBA" id="ARBA00022801"/>
    </source>
</evidence>
<dbReference type="AlphaFoldDB" id="A0A418DAB9"/>
<dbReference type="InterPro" id="IPR000819">
    <property type="entry name" value="Peptidase_M17_C"/>
</dbReference>
<name>A0A418DAB9_APHAT</name>
<evidence type="ECO:0000313" key="7">
    <source>
        <dbReference type="Proteomes" id="UP000285712"/>
    </source>
</evidence>
<evidence type="ECO:0000256" key="1">
    <source>
        <dbReference type="ARBA" id="ARBA00009528"/>
    </source>
</evidence>
<dbReference type="EMBL" id="QUTG01003425">
    <property type="protein sequence ID" value="RHY91640.1"/>
    <property type="molecule type" value="Genomic_DNA"/>
</dbReference>
<evidence type="ECO:0000259" key="5">
    <source>
        <dbReference type="PROSITE" id="PS00631"/>
    </source>
</evidence>
<gene>
    <name evidence="6" type="ORF">DYB35_009903</name>
</gene>
<dbReference type="PANTHER" id="PTHR11963">
    <property type="entry name" value="LEUCINE AMINOPEPTIDASE-RELATED"/>
    <property type="match status" value="1"/>
</dbReference>
<evidence type="ECO:0000256" key="2">
    <source>
        <dbReference type="ARBA" id="ARBA00022438"/>
    </source>
</evidence>
<dbReference type="Gene3D" id="3.40.630.10">
    <property type="entry name" value="Zn peptidases"/>
    <property type="match status" value="1"/>
</dbReference>
<dbReference type="InterPro" id="IPR041417">
    <property type="entry name" value="NPEPL1_N"/>
</dbReference>
<dbReference type="InterPro" id="IPR011356">
    <property type="entry name" value="Leucine_aapep/pepB"/>
</dbReference>
<organism evidence="6 7">
    <name type="scientific">Aphanomyces astaci</name>
    <name type="common">Crayfish plague agent</name>
    <dbReference type="NCBI Taxonomy" id="112090"/>
    <lineage>
        <taxon>Eukaryota</taxon>
        <taxon>Sar</taxon>
        <taxon>Stramenopiles</taxon>
        <taxon>Oomycota</taxon>
        <taxon>Saprolegniomycetes</taxon>
        <taxon>Saprolegniales</taxon>
        <taxon>Verrucalvaceae</taxon>
        <taxon>Aphanomyces</taxon>
    </lineage>
</organism>
<dbReference type="GO" id="GO:0030145">
    <property type="term" value="F:manganese ion binding"/>
    <property type="evidence" value="ECO:0007669"/>
    <property type="project" value="InterPro"/>
</dbReference>
<dbReference type="Pfam" id="PF18295">
    <property type="entry name" value="Pdase_M17_N2"/>
    <property type="match status" value="1"/>
</dbReference>
<protein>
    <recommendedName>
        <fullName evidence="5">Cytosol aminopeptidase domain-containing protein</fullName>
    </recommendedName>
</protein>
<accession>A0A418DAB9</accession>
<keyword evidence="2" id="KW-0031">Aminopeptidase</keyword>
<feature type="domain" description="Cytosol aminopeptidase" evidence="5">
    <location>
        <begin position="393"/>
        <end position="400"/>
    </location>
</feature>
<dbReference type="SUPFAM" id="SSF53187">
    <property type="entry name" value="Zn-dependent exopeptidases"/>
    <property type="match status" value="1"/>
</dbReference>
<evidence type="ECO:0000313" key="6">
    <source>
        <dbReference type="EMBL" id="RHY91640.1"/>
    </source>
</evidence>
<dbReference type="PROSITE" id="PS00631">
    <property type="entry name" value="CYTOSOL_AP"/>
    <property type="match status" value="1"/>
</dbReference>
<proteinExistence type="inferred from homology"/>
<dbReference type="Gene3D" id="3.40.50.10590">
    <property type="entry name" value="Zn-dependent exopeptidases"/>
    <property type="match status" value="1"/>
</dbReference>
<dbReference type="Pfam" id="PF00883">
    <property type="entry name" value="Peptidase_M17"/>
    <property type="match status" value="1"/>
</dbReference>
<dbReference type="Proteomes" id="UP000285712">
    <property type="component" value="Unassembled WGS sequence"/>
</dbReference>
<evidence type="ECO:0000256" key="3">
    <source>
        <dbReference type="ARBA" id="ARBA00022670"/>
    </source>
</evidence>
<keyword evidence="3" id="KW-0645">Protease</keyword>
<reference evidence="6 7" key="1">
    <citation type="submission" date="2018-08" db="EMBL/GenBank/DDBJ databases">
        <title>Aphanomyces genome sequencing and annotation.</title>
        <authorList>
            <person name="Minardi D."/>
            <person name="Oidtmann B."/>
            <person name="Van Der Giezen M."/>
            <person name="Studholme D.J."/>
        </authorList>
    </citation>
    <scope>NUCLEOTIDE SEQUENCE [LARGE SCALE GENOMIC DNA]</scope>
    <source>
        <strain evidence="6 7">Sv</strain>
    </source>
</reference>
<dbReference type="GO" id="GO:0005737">
    <property type="term" value="C:cytoplasm"/>
    <property type="evidence" value="ECO:0007669"/>
    <property type="project" value="InterPro"/>
</dbReference>
<comment type="caution">
    <text evidence="6">The sequence shown here is derived from an EMBL/GenBank/DDBJ whole genome shotgun (WGS) entry which is preliminary data.</text>
</comment>
<comment type="similarity">
    <text evidence="1">Belongs to the peptidase M17 family.</text>
</comment>
<keyword evidence="4" id="KW-0378">Hydrolase</keyword>